<feature type="region of interest" description="Disordered" evidence="1">
    <location>
        <begin position="62"/>
        <end position="83"/>
    </location>
</feature>
<dbReference type="EMBL" id="JAIQ01000050">
    <property type="protein sequence ID" value="KLE01914.1"/>
    <property type="molecule type" value="Genomic_DNA"/>
</dbReference>
<accession>A0A0G9K5T8</accession>
<gene>
    <name evidence="2" type="ORF">AA20_02015</name>
</gene>
<proteinExistence type="predicted"/>
<evidence type="ECO:0000313" key="2">
    <source>
        <dbReference type="EMBL" id="KLE01914.1"/>
    </source>
</evidence>
<evidence type="ECO:0000256" key="1">
    <source>
        <dbReference type="SAM" id="MobiDB-lite"/>
    </source>
</evidence>
<dbReference type="PATRIC" id="fig|1447256.3.peg.388"/>
<protein>
    <submittedName>
        <fullName evidence="2">Uncharacterized protein</fullName>
    </submittedName>
</protein>
<feature type="compositionally biased region" description="Polar residues" evidence="1">
    <location>
        <begin position="62"/>
        <end position="71"/>
    </location>
</feature>
<sequence length="83" mass="9029">MNVVPVVKKFPIENDEYRFLVGKGGVGVQLSQDEAMYVARSLALQLGLCIVEKGVNIPSTVLNANENSTRENPLGGDDKEEHS</sequence>
<comment type="caution">
    <text evidence="2">The sequence shown here is derived from an EMBL/GenBank/DDBJ whole genome shotgun (WGS) entry which is preliminary data.</text>
</comment>
<organism evidence="2 3">
    <name type="scientific">Aliarcobacter butzleri L348</name>
    <dbReference type="NCBI Taxonomy" id="1447256"/>
    <lineage>
        <taxon>Bacteria</taxon>
        <taxon>Pseudomonadati</taxon>
        <taxon>Campylobacterota</taxon>
        <taxon>Epsilonproteobacteria</taxon>
        <taxon>Campylobacterales</taxon>
        <taxon>Arcobacteraceae</taxon>
        <taxon>Aliarcobacter</taxon>
    </lineage>
</organism>
<name>A0A0G9K5T8_9BACT</name>
<dbReference type="RefSeq" id="WP_046996186.1">
    <property type="nucleotide sequence ID" value="NZ_JAIQ01000050.1"/>
</dbReference>
<dbReference type="Proteomes" id="UP000035514">
    <property type="component" value="Unassembled WGS sequence"/>
</dbReference>
<evidence type="ECO:0000313" key="3">
    <source>
        <dbReference type="Proteomes" id="UP000035514"/>
    </source>
</evidence>
<reference evidence="2 3" key="1">
    <citation type="submission" date="2014-01" db="EMBL/GenBank/DDBJ databases">
        <title>Development of a Comparative Genomic Fingerprinting Assay for High Resolution Genotyping of Arcobacter butzleri.</title>
        <authorList>
            <person name="Webb A.L."/>
            <person name="Inglis G.D."/>
            <person name="Kruczkiewicz P."/>
            <person name="Selinger L.B."/>
            <person name="Taboada E.N."/>
        </authorList>
    </citation>
    <scope>NUCLEOTIDE SEQUENCE [LARGE SCALE GENOMIC DNA]</scope>
    <source>
        <strain evidence="2 3">L348</strain>
    </source>
</reference>
<dbReference type="AlphaFoldDB" id="A0A0G9K5T8"/>